<dbReference type="PROSITE" id="PS50259">
    <property type="entry name" value="G_PROTEIN_RECEP_F3_4"/>
    <property type="match status" value="1"/>
</dbReference>
<dbReference type="EMBL" id="JACDTQ010000577">
    <property type="protein sequence ID" value="KAF5927413.1"/>
    <property type="molecule type" value="Genomic_DNA"/>
</dbReference>
<feature type="domain" description="G-protein coupled receptors family 3 profile" evidence="10">
    <location>
        <begin position="26"/>
        <end position="115"/>
    </location>
</feature>
<evidence type="ECO:0000256" key="5">
    <source>
        <dbReference type="ARBA" id="ARBA00023040"/>
    </source>
</evidence>
<evidence type="ECO:0000256" key="9">
    <source>
        <dbReference type="SAM" id="Phobius"/>
    </source>
</evidence>
<evidence type="ECO:0000313" key="12">
    <source>
        <dbReference type="Proteomes" id="UP000551758"/>
    </source>
</evidence>
<dbReference type="InterPro" id="IPR000068">
    <property type="entry name" value="GPCR_3_Ca_sens_rcpt-rel"/>
</dbReference>
<accession>A0A7J7FH86</accession>
<feature type="transmembrane region" description="Helical" evidence="9">
    <location>
        <begin position="12"/>
        <end position="36"/>
    </location>
</feature>
<evidence type="ECO:0000256" key="8">
    <source>
        <dbReference type="ARBA" id="ARBA00023224"/>
    </source>
</evidence>
<gene>
    <name evidence="11" type="ORF">HPG69_019013</name>
</gene>
<keyword evidence="3 9" id="KW-0812">Transmembrane</keyword>
<evidence type="ECO:0000313" key="11">
    <source>
        <dbReference type="EMBL" id="KAF5927413.1"/>
    </source>
</evidence>
<evidence type="ECO:0000259" key="10">
    <source>
        <dbReference type="PROSITE" id="PS50259"/>
    </source>
</evidence>
<keyword evidence="8" id="KW-0807">Transducer</keyword>
<evidence type="ECO:0000256" key="7">
    <source>
        <dbReference type="ARBA" id="ARBA00023170"/>
    </source>
</evidence>
<proteinExistence type="predicted"/>
<reference evidence="11 12" key="1">
    <citation type="journal article" date="2020" name="Mol. Biol. Evol.">
        <title>Interspecific Gene Flow and the Evolution of Specialization in Black and White Rhinoceros.</title>
        <authorList>
            <person name="Moodley Y."/>
            <person name="Westbury M.V."/>
            <person name="Russo I.M."/>
            <person name="Gopalakrishnan S."/>
            <person name="Rakotoarivelo A."/>
            <person name="Olsen R.A."/>
            <person name="Prost S."/>
            <person name="Tunstall T."/>
            <person name="Ryder O.A."/>
            <person name="Dalen L."/>
            <person name="Bruford M.W."/>
        </authorList>
    </citation>
    <scope>NUCLEOTIDE SEQUENCE [LARGE SCALE GENOMIC DNA]</scope>
    <source>
        <strain evidence="11">SBR-YM</strain>
        <tissue evidence="11">Skin</tissue>
    </source>
</reference>
<keyword evidence="7" id="KW-0675">Receptor</keyword>
<evidence type="ECO:0000256" key="4">
    <source>
        <dbReference type="ARBA" id="ARBA00022989"/>
    </source>
</evidence>
<keyword evidence="4 9" id="KW-1133">Transmembrane helix</keyword>
<dbReference type="InterPro" id="IPR017978">
    <property type="entry name" value="GPCR_3_C"/>
</dbReference>
<dbReference type="PANTHER" id="PTHR24061">
    <property type="entry name" value="CALCIUM-SENSING RECEPTOR-RELATED"/>
    <property type="match status" value="1"/>
</dbReference>
<feature type="transmembrane region" description="Helical" evidence="9">
    <location>
        <begin position="48"/>
        <end position="65"/>
    </location>
</feature>
<name>A0A7J7FH86_DICBM</name>
<keyword evidence="6 9" id="KW-0472">Membrane</keyword>
<comment type="caution">
    <text evidence="11">The sequence shown here is derived from an EMBL/GenBank/DDBJ whole genome shotgun (WGS) entry which is preliminary data.</text>
</comment>
<evidence type="ECO:0000256" key="3">
    <source>
        <dbReference type="ARBA" id="ARBA00022692"/>
    </source>
</evidence>
<dbReference type="AlphaFoldDB" id="A0A7J7FH86"/>
<keyword evidence="2" id="KW-1003">Cell membrane</keyword>
<evidence type="ECO:0000256" key="6">
    <source>
        <dbReference type="ARBA" id="ARBA00023136"/>
    </source>
</evidence>
<dbReference type="GO" id="GO:0005886">
    <property type="term" value="C:plasma membrane"/>
    <property type="evidence" value="ECO:0007669"/>
    <property type="project" value="UniProtKB-SubCell"/>
</dbReference>
<dbReference type="Proteomes" id="UP000551758">
    <property type="component" value="Unassembled WGS sequence"/>
</dbReference>
<comment type="subcellular location">
    <subcellularLocation>
        <location evidence="1">Cell membrane</location>
        <topology evidence="1">Multi-pass membrane protein</topology>
    </subcellularLocation>
</comment>
<protein>
    <recommendedName>
        <fullName evidence="10">G-protein coupled receptors family 3 profile domain-containing protein</fullName>
    </recommendedName>
</protein>
<feature type="non-terminal residue" evidence="11">
    <location>
        <position position="1"/>
    </location>
</feature>
<keyword evidence="12" id="KW-1185">Reference proteome</keyword>
<dbReference type="PANTHER" id="PTHR24061:SF0">
    <property type="entry name" value="C-FAMILY ODORANT RECEPTOR OLFCT1"/>
    <property type="match status" value="1"/>
</dbReference>
<evidence type="ECO:0000256" key="1">
    <source>
        <dbReference type="ARBA" id="ARBA00004651"/>
    </source>
</evidence>
<sequence length="117" mass="13232">MVPMACEVYRTWVHSFCGPVVTVWFSLLLAFPVCWLPDTFNEAKHITASMLVCSCVWVSFIPAHMSARGKDTVAVEVFAILTSGAVLMSSFFFPKCYIILLHPKINTKEQMLGRYHL</sequence>
<evidence type="ECO:0000256" key="2">
    <source>
        <dbReference type="ARBA" id="ARBA00022475"/>
    </source>
</evidence>
<dbReference type="Pfam" id="PF00003">
    <property type="entry name" value="7tm_3"/>
    <property type="match status" value="1"/>
</dbReference>
<keyword evidence="5" id="KW-0297">G-protein coupled receptor</keyword>
<dbReference type="GO" id="GO:0004930">
    <property type="term" value="F:G protein-coupled receptor activity"/>
    <property type="evidence" value="ECO:0007669"/>
    <property type="project" value="UniProtKB-KW"/>
</dbReference>
<feature type="transmembrane region" description="Helical" evidence="9">
    <location>
        <begin position="77"/>
        <end position="101"/>
    </location>
</feature>
<organism evidence="11 12">
    <name type="scientific">Diceros bicornis minor</name>
    <name type="common">South-central black rhinoceros</name>
    <dbReference type="NCBI Taxonomy" id="77932"/>
    <lineage>
        <taxon>Eukaryota</taxon>
        <taxon>Metazoa</taxon>
        <taxon>Chordata</taxon>
        <taxon>Craniata</taxon>
        <taxon>Vertebrata</taxon>
        <taxon>Euteleostomi</taxon>
        <taxon>Mammalia</taxon>
        <taxon>Eutheria</taxon>
        <taxon>Laurasiatheria</taxon>
        <taxon>Perissodactyla</taxon>
        <taxon>Rhinocerotidae</taxon>
        <taxon>Diceros</taxon>
    </lineage>
</organism>